<gene>
    <name evidence="1" type="ORF">SCALOS_LOCUS614</name>
</gene>
<name>A0ACA9JXE5_9GLOM</name>
<comment type="caution">
    <text evidence="1">The sequence shown here is derived from an EMBL/GenBank/DDBJ whole genome shotgun (WGS) entry which is preliminary data.</text>
</comment>
<dbReference type="Proteomes" id="UP000789860">
    <property type="component" value="Unassembled WGS sequence"/>
</dbReference>
<reference evidence="1" key="1">
    <citation type="submission" date="2021-06" db="EMBL/GenBank/DDBJ databases">
        <authorList>
            <person name="Kallberg Y."/>
            <person name="Tangrot J."/>
            <person name="Rosling A."/>
        </authorList>
    </citation>
    <scope>NUCLEOTIDE SEQUENCE</scope>
    <source>
        <strain evidence="1">AU212A</strain>
    </source>
</reference>
<evidence type="ECO:0000313" key="2">
    <source>
        <dbReference type="Proteomes" id="UP000789860"/>
    </source>
</evidence>
<sequence>MQDFINNRLNQQREIVQRLFERLNQNQQRNSRRITVNHRRTVGIQRPRIGRSFIYPRQQRLIGQIENEDNFTNSNIINNFMNEFRNNQNTERQIIRYSTITNIPNTVNDFIEELGIHSNVDNTYLGEARIEPRKSIEENKSIKSNSLQTNYISDVTYILDTSDEDDLFISEEEIERTKKRENKFLSPEEFAEENERRIQERE</sequence>
<protein>
    <submittedName>
        <fullName evidence="1">10407_t:CDS:1</fullName>
    </submittedName>
</protein>
<proteinExistence type="predicted"/>
<accession>A0ACA9JXE5</accession>
<keyword evidence="2" id="KW-1185">Reference proteome</keyword>
<organism evidence="1 2">
    <name type="scientific">Scutellospora calospora</name>
    <dbReference type="NCBI Taxonomy" id="85575"/>
    <lineage>
        <taxon>Eukaryota</taxon>
        <taxon>Fungi</taxon>
        <taxon>Fungi incertae sedis</taxon>
        <taxon>Mucoromycota</taxon>
        <taxon>Glomeromycotina</taxon>
        <taxon>Glomeromycetes</taxon>
        <taxon>Diversisporales</taxon>
        <taxon>Gigasporaceae</taxon>
        <taxon>Scutellospora</taxon>
    </lineage>
</organism>
<dbReference type="EMBL" id="CAJVPM010000304">
    <property type="protein sequence ID" value="CAG8440901.1"/>
    <property type="molecule type" value="Genomic_DNA"/>
</dbReference>
<evidence type="ECO:0000313" key="1">
    <source>
        <dbReference type="EMBL" id="CAG8440901.1"/>
    </source>
</evidence>